<dbReference type="AlphaFoldDB" id="A0AAV5SLJ8"/>
<evidence type="ECO:0000313" key="2">
    <source>
        <dbReference type="Proteomes" id="UP001432027"/>
    </source>
</evidence>
<organism evidence="1 2">
    <name type="scientific">Pristionchus entomophagus</name>
    <dbReference type="NCBI Taxonomy" id="358040"/>
    <lineage>
        <taxon>Eukaryota</taxon>
        <taxon>Metazoa</taxon>
        <taxon>Ecdysozoa</taxon>
        <taxon>Nematoda</taxon>
        <taxon>Chromadorea</taxon>
        <taxon>Rhabditida</taxon>
        <taxon>Rhabditina</taxon>
        <taxon>Diplogasteromorpha</taxon>
        <taxon>Diplogasteroidea</taxon>
        <taxon>Neodiplogasteridae</taxon>
        <taxon>Pristionchus</taxon>
    </lineage>
</organism>
<evidence type="ECO:0000313" key="1">
    <source>
        <dbReference type="EMBL" id="GMS83462.1"/>
    </source>
</evidence>
<sequence>LQMRGSIVRFVSIEALPWDSFIQSVPSTRPESVRKMIEEERPFASAPHAYVDYSYGKSSIIWPGKEFPTVRLSFTADRNMYYRNLKPLQYALSQSLSRGITHVWLHTQNEVLYNVATCRFKGKMELEIFRLLWRAMAASDAPVKARLLLEKGEDQSIKPKGVRDMSELEFVEELGNVVDRLKAL</sequence>
<comment type="caution">
    <text evidence="1">The sequence shown here is derived from an EMBL/GenBank/DDBJ whole genome shotgun (WGS) entry which is preliminary data.</text>
</comment>
<keyword evidence="2" id="KW-1185">Reference proteome</keyword>
<proteinExistence type="predicted"/>
<gene>
    <name evidence="1" type="ORF">PENTCL1PPCAC_5637</name>
</gene>
<protein>
    <submittedName>
        <fullName evidence="1">Uncharacterized protein</fullName>
    </submittedName>
</protein>
<name>A0AAV5SLJ8_9BILA</name>
<accession>A0AAV5SLJ8</accession>
<dbReference type="EMBL" id="BTSX01000002">
    <property type="protein sequence ID" value="GMS83462.1"/>
    <property type="molecule type" value="Genomic_DNA"/>
</dbReference>
<reference evidence="1" key="1">
    <citation type="submission" date="2023-10" db="EMBL/GenBank/DDBJ databases">
        <title>Genome assembly of Pristionchus species.</title>
        <authorList>
            <person name="Yoshida K."/>
            <person name="Sommer R.J."/>
        </authorList>
    </citation>
    <scope>NUCLEOTIDE SEQUENCE</scope>
    <source>
        <strain evidence="1">RS0144</strain>
    </source>
</reference>
<dbReference type="Proteomes" id="UP001432027">
    <property type="component" value="Unassembled WGS sequence"/>
</dbReference>
<feature type="non-terminal residue" evidence="1">
    <location>
        <position position="1"/>
    </location>
</feature>